<accession>A0A8J2T671</accession>
<keyword evidence="2" id="KW-1185">Reference proteome</keyword>
<dbReference type="Proteomes" id="UP000019375">
    <property type="component" value="Unassembled WGS sequence"/>
</dbReference>
<name>A0A8J2T671_ZYGB2</name>
<protein>
    <submittedName>
        <fullName evidence="1">ZYBA0S03-08196g1_1</fullName>
    </submittedName>
</protein>
<dbReference type="OrthoDB" id="4068553at2759"/>
<reference evidence="2" key="1">
    <citation type="journal article" date="2013" name="Genome Announc.">
        <title>Genome sequence of the food spoilage yeast Zygosaccharomyces bailii CLIB 213(T).</title>
        <authorList>
            <person name="Galeote V."/>
            <person name="Bigey F."/>
            <person name="Devillers H."/>
            <person name="Neuveglise C."/>
            <person name="Dequin S."/>
        </authorList>
    </citation>
    <scope>NUCLEOTIDE SEQUENCE [LARGE SCALE GENOMIC DNA]</scope>
    <source>
        <strain evidence="2">CLIB 213 / ATCC 58445 / CBS 680 / CCRC 21525 / NBRC 1098 / NCYC 1416 / NRRL Y-2227</strain>
    </source>
</reference>
<evidence type="ECO:0000313" key="2">
    <source>
        <dbReference type="Proteomes" id="UP000019375"/>
    </source>
</evidence>
<sequence>MRRSVTTCQLRPASLPRRAATVVAVPTLHHVEKEFSCLELSKHQPKNEVALSETSECPKYENDRVITGCTDLHACAEAEECTSKTEEVPVKRESSPIINISILESVSASPTESEKSVEFKRCEKSHDTSAGDLSSHEFVHKPLKDLIFKTNKEIYDVDSNRVKYRVGLSKRVPSLHPKRRGNVASSSI</sequence>
<dbReference type="AlphaFoldDB" id="A0A8J2T671"/>
<organism evidence="1 2">
    <name type="scientific">Zygosaccharomyces bailii (strain CLIB 213 / ATCC 58445 / CBS 680 / BCRC 21525 / NBRC 1098 / NCYC 1416 / NRRL Y-2227)</name>
    <dbReference type="NCBI Taxonomy" id="1333698"/>
    <lineage>
        <taxon>Eukaryota</taxon>
        <taxon>Fungi</taxon>
        <taxon>Dikarya</taxon>
        <taxon>Ascomycota</taxon>
        <taxon>Saccharomycotina</taxon>
        <taxon>Saccharomycetes</taxon>
        <taxon>Saccharomycetales</taxon>
        <taxon>Saccharomycetaceae</taxon>
        <taxon>Zygosaccharomyces</taxon>
    </lineage>
</organism>
<dbReference type="EMBL" id="HG316456">
    <property type="protein sequence ID" value="CDF89059.1"/>
    <property type="molecule type" value="Genomic_DNA"/>
</dbReference>
<proteinExistence type="predicted"/>
<evidence type="ECO:0000313" key="1">
    <source>
        <dbReference type="EMBL" id="CDF89059.1"/>
    </source>
</evidence>
<gene>
    <name evidence="1" type="ORF">BN860_08196g</name>
</gene>